<protein>
    <submittedName>
        <fullName evidence="1">Uncharacterized protein</fullName>
    </submittedName>
</protein>
<reference evidence="1 2" key="1">
    <citation type="journal article" date="2016" name="Mol. Biol. Evol.">
        <title>Comparative Genomics of Early-Diverging Mushroom-Forming Fungi Provides Insights into the Origins of Lignocellulose Decay Capabilities.</title>
        <authorList>
            <person name="Nagy L.G."/>
            <person name="Riley R."/>
            <person name="Tritt A."/>
            <person name="Adam C."/>
            <person name="Daum C."/>
            <person name="Floudas D."/>
            <person name="Sun H."/>
            <person name="Yadav J.S."/>
            <person name="Pangilinan J."/>
            <person name="Larsson K.H."/>
            <person name="Matsuura K."/>
            <person name="Barry K."/>
            <person name="Labutti K."/>
            <person name="Kuo R."/>
            <person name="Ohm R.A."/>
            <person name="Bhattacharya S.S."/>
            <person name="Shirouzu T."/>
            <person name="Yoshinaga Y."/>
            <person name="Martin F.M."/>
            <person name="Grigoriev I.V."/>
            <person name="Hibbett D.S."/>
        </authorList>
    </citation>
    <scope>NUCLEOTIDE SEQUENCE [LARGE SCALE GENOMIC DNA]</scope>
    <source>
        <strain evidence="1 2">HHB12733</strain>
    </source>
</reference>
<dbReference type="Proteomes" id="UP000076842">
    <property type="component" value="Unassembled WGS sequence"/>
</dbReference>
<dbReference type="AlphaFoldDB" id="A0A165C810"/>
<evidence type="ECO:0000313" key="2">
    <source>
        <dbReference type="Proteomes" id="UP000076842"/>
    </source>
</evidence>
<organism evidence="1 2">
    <name type="scientific">Calocera cornea HHB12733</name>
    <dbReference type="NCBI Taxonomy" id="1353952"/>
    <lineage>
        <taxon>Eukaryota</taxon>
        <taxon>Fungi</taxon>
        <taxon>Dikarya</taxon>
        <taxon>Basidiomycota</taxon>
        <taxon>Agaricomycotina</taxon>
        <taxon>Dacrymycetes</taxon>
        <taxon>Dacrymycetales</taxon>
        <taxon>Dacrymycetaceae</taxon>
        <taxon>Calocera</taxon>
    </lineage>
</organism>
<evidence type="ECO:0000313" key="1">
    <source>
        <dbReference type="EMBL" id="KZT50383.1"/>
    </source>
</evidence>
<name>A0A165C810_9BASI</name>
<dbReference type="EMBL" id="KV424182">
    <property type="protein sequence ID" value="KZT50383.1"/>
    <property type="molecule type" value="Genomic_DNA"/>
</dbReference>
<gene>
    <name evidence="1" type="ORF">CALCODRAFT_190188</name>
</gene>
<accession>A0A165C810</accession>
<keyword evidence="2" id="KW-1185">Reference proteome</keyword>
<proteinExistence type="predicted"/>
<sequence length="170" mass="19104">MGVSTLRKRGHEKGDIYVGGWMRWGVSRSRTPKHGIMHIGPCQYTCQPMSRFQQRRTLQAHTFDVADPRFMRPRSLRDIQTSENRAVDHHVSEHVGSVMHPGARSSKGSARLGGASALPCVSLPLNASRKYGRLSVALFQDNPKHGLQQLCPARLRSKMLAFRQYGNSRV</sequence>
<dbReference type="InParanoid" id="A0A165C810"/>